<feature type="compositionally biased region" description="Polar residues" evidence="1">
    <location>
        <begin position="55"/>
        <end position="64"/>
    </location>
</feature>
<feature type="region of interest" description="Disordered" evidence="1">
    <location>
        <begin position="1"/>
        <end position="122"/>
    </location>
</feature>
<gene>
    <name evidence="3" type="ORF">IWX90DRAFT_485921</name>
</gene>
<accession>A0ABR1XXI7</accession>
<organism evidence="3 4">
    <name type="scientific">Phyllosticta citrichinensis</name>
    <dbReference type="NCBI Taxonomy" id="1130410"/>
    <lineage>
        <taxon>Eukaryota</taxon>
        <taxon>Fungi</taxon>
        <taxon>Dikarya</taxon>
        <taxon>Ascomycota</taxon>
        <taxon>Pezizomycotina</taxon>
        <taxon>Dothideomycetes</taxon>
        <taxon>Dothideomycetes incertae sedis</taxon>
        <taxon>Botryosphaeriales</taxon>
        <taxon>Phyllostictaceae</taxon>
        <taxon>Phyllosticta</taxon>
    </lineage>
</organism>
<evidence type="ECO:0000313" key="3">
    <source>
        <dbReference type="EMBL" id="KAK8170049.1"/>
    </source>
</evidence>
<name>A0ABR1XXI7_9PEZI</name>
<proteinExistence type="predicted"/>
<keyword evidence="2" id="KW-0472">Membrane</keyword>
<evidence type="ECO:0000256" key="2">
    <source>
        <dbReference type="SAM" id="Phobius"/>
    </source>
</evidence>
<feature type="compositionally biased region" description="Polar residues" evidence="1">
    <location>
        <begin position="1"/>
        <end position="12"/>
    </location>
</feature>
<feature type="transmembrane region" description="Helical" evidence="2">
    <location>
        <begin position="200"/>
        <end position="219"/>
    </location>
</feature>
<protein>
    <submittedName>
        <fullName evidence="3">Uncharacterized protein</fullName>
    </submittedName>
</protein>
<dbReference type="EMBL" id="JBBWUH010000004">
    <property type="protein sequence ID" value="KAK8170049.1"/>
    <property type="molecule type" value="Genomic_DNA"/>
</dbReference>
<feature type="compositionally biased region" description="Low complexity" evidence="1">
    <location>
        <begin position="91"/>
        <end position="107"/>
    </location>
</feature>
<reference evidence="3 4" key="1">
    <citation type="journal article" date="2022" name="G3 (Bethesda)">
        <title>Enemy or ally: a genomic approach to elucidate the lifestyle of Phyllosticta citrichinaensis.</title>
        <authorList>
            <person name="Buijs V.A."/>
            <person name="Groenewald J.Z."/>
            <person name="Haridas S."/>
            <person name="LaButti K.M."/>
            <person name="Lipzen A."/>
            <person name="Martin F.M."/>
            <person name="Barry K."/>
            <person name="Grigoriev I.V."/>
            <person name="Crous P.W."/>
            <person name="Seidl M.F."/>
        </authorList>
    </citation>
    <scope>NUCLEOTIDE SEQUENCE [LARGE SCALE GENOMIC DNA]</scope>
    <source>
        <strain evidence="3 4">CBS 129764</strain>
    </source>
</reference>
<keyword evidence="4" id="KW-1185">Reference proteome</keyword>
<feature type="compositionally biased region" description="Low complexity" evidence="1">
    <location>
        <begin position="65"/>
        <end position="74"/>
    </location>
</feature>
<evidence type="ECO:0000313" key="4">
    <source>
        <dbReference type="Proteomes" id="UP001456524"/>
    </source>
</evidence>
<sequence length="224" mass="24584">MRIRISDSNNGDLESGRVSPPRYSSLSVRSRETLPSPGDLDVEMGDLSRRPNDDSAATQSPEPTQQQQQQQQPQICADCGRVHAEDGSRPTATTTTAVASAATQTTTEPRQQQSATTTTTTPSCEHWTFSELARAAMTVTMGAWAFGAYIKMIHTKKADAQQVERLKHIMMTVNACIAIVCIGVEKLLRPAKKSGLSLVVYFWTVLCVMIFIGGLVPWWDPKDK</sequence>
<keyword evidence="2" id="KW-1133">Transmembrane helix</keyword>
<evidence type="ECO:0000256" key="1">
    <source>
        <dbReference type="SAM" id="MobiDB-lite"/>
    </source>
</evidence>
<keyword evidence="2" id="KW-0812">Transmembrane</keyword>
<dbReference type="Proteomes" id="UP001456524">
    <property type="component" value="Unassembled WGS sequence"/>
</dbReference>
<comment type="caution">
    <text evidence="3">The sequence shown here is derived from an EMBL/GenBank/DDBJ whole genome shotgun (WGS) entry which is preliminary data.</text>
</comment>